<feature type="transmembrane region" description="Helical" evidence="10">
    <location>
        <begin position="71"/>
        <end position="90"/>
    </location>
</feature>
<dbReference type="GO" id="GO:0098719">
    <property type="term" value="P:sodium ion import across plasma membrane"/>
    <property type="evidence" value="ECO:0007669"/>
    <property type="project" value="TreeGrafter"/>
</dbReference>
<dbReference type="GO" id="GO:0051453">
    <property type="term" value="P:regulation of intracellular pH"/>
    <property type="evidence" value="ECO:0007669"/>
    <property type="project" value="TreeGrafter"/>
</dbReference>
<evidence type="ECO:0000256" key="7">
    <source>
        <dbReference type="ARBA" id="ARBA00023065"/>
    </source>
</evidence>
<dbReference type="AlphaFoldDB" id="A0A813MN45"/>
<evidence type="ECO:0000256" key="4">
    <source>
        <dbReference type="ARBA" id="ARBA00022692"/>
    </source>
</evidence>
<protein>
    <recommendedName>
        <fullName evidence="11">Cation/H+ exchanger transmembrane domain-containing protein</fullName>
    </recommendedName>
</protein>
<evidence type="ECO:0000256" key="3">
    <source>
        <dbReference type="ARBA" id="ARBA00022475"/>
    </source>
</evidence>
<evidence type="ECO:0000256" key="1">
    <source>
        <dbReference type="ARBA" id="ARBA00004651"/>
    </source>
</evidence>
<feature type="domain" description="Cation/H+ exchanger transmembrane" evidence="11">
    <location>
        <begin position="97"/>
        <end position="194"/>
    </location>
</feature>
<comment type="subcellular location">
    <subcellularLocation>
        <location evidence="1">Cell membrane</location>
        <topology evidence="1">Multi-pass membrane protein</topology>
    </subcellularLocation>
</comment>
<evidence type="ECO:0000256" key="5">
    <source>
        <dbReference type="ARBA" id="ARBA00022989"/>
    </source>
</evidence>
<dbReference type="OrthoDB" id="441412at2759"/>
<dbReference type="Pfam" id="PF00999">
    <property type="entry name" value="Na_H_Exchanger"/>
    <property type="match status" value="1"/>
</dbReference>
<feature type="transmembrane region" description="Helical" evidence="10">
    <location>
        <begin position="46"/>
        <end position="65"/>
    </location>
</feature>
<evidence type="ECO:0000256" key="2">
    <source>
        <dbReference type="ARBA" id="ARBA00022448"/>
    </source>
</evidence>
<organism evidence="12 13">
    <name type="scientific">Adineta ricciae</name>
    <name type="common">Rotifer</name>
    <dbReference type="NCBI Taxonomy" id="249248"/>
    <lineage>
        <taxon>Eukaryota</taxon>
        <taxon>Metazoa</taxon>
        <taxon>Spiralia</taxon>
        <taxon>Gnathifera</taxon>
        <taxon>Rotifera</taxon>
        <taxon>Eurotatoria</taxon>
        <taxon>Bdelloidea</taxon>
        <taxon>Adinetida</taxon>
        <taxon>Adinetidae</taxon>
        <taxon>Adineta</taxon>
    </lineage>
</organism>
<dbReference type="Gene3D" id="6.10.140.1330">
    <property type="match status" value="1"/>
</dbReference>
<evidence type="ECO:0000313" key="13">
    <source>
        <dbReference type="Proteomes" id="UP000663852"/>
    </source>
</evidence>
<feature type="transmembrane region" description="Helical" evidence="10">
    <location>
        <begin position="22"/>
        <end position="39"/>
    </location>
</feature>
<dbReference type="EMBL" id="CAJNOJ010000001">
    <property type="protein sequence ID" value="CAF0719656.1"/>
    <property type="molecule type" value="Genomic_DNA"/>
</dbReference>
<evidence type="ECO:0000256" key="8">
    <source>
        <dbReference type="ARBA" id="ARBA00023136"/>
    </source>
</evidence>
<keyword evidence="3" id="KW-1003">Cell membrane</keyword>
<evidence type="ECO:0000256" key="9">
    <source>
        <dbReference type="ARBA" id="ARBA00023201"/>
    </source>
</evidence>
<dbReference type="GO" id="GO:0015385">
    <property type="term" value="F:sodium:proton antiporter activity"/>
    <property type="evidence" value="ECO:0007669"/>
    <property type="project" value="InterPro"/>
</dbReference>
<keyword evidence="9" id="KW-0739">Sodium transport</keyword>
<comment type="caution">
    <text evidence="12">The sequence shown here is derived from an EMBL/GenBank/DDBJ whole genome shotgun (WGS) entry which is preliminary data.</text>
</comment>
<keyword evidence="6" id="KW-0915">Sodium</keyword>
<evidence type="ECO:0000259" key="11">
    <source>
        <dbReference type="Pfam" id="PF00999"/>
    </source>
</evidence>
<dbReference type="InterPro" id="IPR018422">
    <property type="entry name" value="Cation/H_exchanger_CPA1"/>
</dbReference>
<dbReference type="InterPro" id="IPR006153">
    <property type="entry name" value="Cation/H_exchanger_TM"/>
</dbReference>
<name>A0A813MN45_ADIRI</name>
<keyword evidence="2" id="KW-0813">Transport</keyword>
<keyword evidence="4 10" id="KW-0812">Transmembrane</keyword>
<dbReference type="GO" id="GO:0005886">
    <property type="term" value="C:plasma membrane"/>
    <property type="evidence" value="ECO:0007669"/>
    <property type="project" value="UniProtKB-SubCell"/>
</dbReference>
<reference evidence="12" key="1">
    <citation type="submission" date="2021-02" db="EMBL/GenBank/DDBJ databases">
        <authorList>
            <person name="Nowell W R."/>
        </authorList>
    </citation>
    <scope>NUCLEOTIDE SEQUENCE</scope>
</reference>
<proteinExistence type="predicted"/>
<dbReference type="PANTHER" id="PTHR10110:SF86">
    <property type="entry name" value="SODIUM_HYDROGEN EXCHANGER 7"/>
    <property type="match status" value="1"/>
</dbReference>
<evidence type="ECO:0000313" key="12">
    <source>
        <dbReference type="EMBL" id="CAF0719656.1"/>
    </source>
</evidence>
<sequence length="243" mass="27233">MSVATPCDKISSTITHGIGPEFIYPFLVLFFATILRKIFRHYNLSLPYTVVLMLVGAVLGAFYQYELIKRLTFIADLTPVQILAIFLPILIFENFYVGFLISVALTTLAVMYWYENEHQIDVQTCWTWDQAVLYSAVVSATDPVSVVSLLKSMTSLKTLSTVIEGESLLNDAAAITIYTLIKDLIHEAVKSDKYVLQQTRATLLGVNSEKCAHAVRFLIKRKITPIYLLKFVLKTIAAAILIG</sequence>
<keyword evidence="7" id="KW-0406">Ion transport</keyword>
<evidence type="ECO:0000256" key="10">
    <source>
        <dbReference type="SAM" id="Phobius"/>
    </source>
</evidence>
<accession>A0A813MN45</accession>
<keyword evidence="8 10" id="KW-0472">Membrane</keyword>
<dbReference type="PANTHER" id="PTHR10110">
    <property type="entry name" value="SODIUM/HYDROGEN EXCHANGER"/>
    <property type="match status" value="1"/>
</dbReference>
<evidence type="ECO:0000256" key="6">
    <source>
        <dbReference type="ARBA" id="ARBA00023053"/>
    </source>
</evidence>
<gene>
    <name evidence="12" type="ORF">EDS130_LOCUS106</name>
</gene>
<dbReference type="Proteomes" id="UP000663852">
    <property type="component" value="Unassembled WGS sequence"/>
</dbReference>
<dbReference type="GO" id="GO:0015386">
    <property type="term" value="F:potassium:proton antiporter activity"/>
    <property type="evidence" value="ECO:0007669"/>
    <property type="project" value="TreeGrafter"/>
</dbReference>
<keyword evidence="5 10" id="KW-1133">Transmembrane helix</keyword>